<dbReference type="Pfam" id="PF08327">
    <property type="entry name" value="AHSA1"/>
    <property type="match status" value="1"/>
</dbReference>
<dbReference type="SUPFAM" id="SSF55961">
    <property type="entry name" value="Bet v1-like"/>
    <property type="match status" value="1"/>
</dbReference>
<protein>
    <recommendedName>
        <fullName evidence="2">Activator of Hsp90 ATPase homologue 1/2-like C-terminal domain-containing protein</fullName>
    </recommendedName>
</protein>
<evidence type="ECO:0000313" key="3">
    <source>
        <dbReference type="EMBL" id="KTC80386.1"/>
    </source>
</evidence>
<proteinExistence type="inferred from homology"/>
<organism evidence="3 4">
    <name type="scientific">Legionella cherrii</name>
    <dbReference type="NCBI Taxonomy" id="28084"/>
    <lineage>
        <taxon>Bacteria</taxon>
        <taxon>Pseudomonadati</taxon>
        <taxon>Pseudomonadota</taxon>
        <taxon>Gammaproteobacteria</taxon>
        <taxon>Legionellales</taxon>
        <taxon>Legionellaceae</taxon>
        <taxon>Legionella</taxon>
    </lineage>
</organism>
<sequence length="155" mass="17580">MNMSKPQFVYTTYIQTTAEKLWEALTKGEFTKEYWGGFRIESDWTVGSSMKFYAPDGSLIHSDKVLRADKPRILSYSWKPLMESMPDEPASTVIFELEPEGNLVKLTVTHSGFPEQSEILPKISYGWPLVLSSLKSFLETGTALAYSFKSDCSKK</sequence>
<comment type="similarity">
    <text evidence="1">Belongs to the AHA1 family.</text>
</comment>
<dbReference type="Proteomes" id="UP000054921">
    <property type="component" value="Unassembled WGS sequence"/>
</dbReference>
<evidence type="ECO:0000256" key="1">
    <source>
        <dbReference type="ARBA" id="ARBA00006817"/>
    </source>
</evidence>
<dbReference type="InterPro" id="IPR013538">
    <property type="entry name" value="ASHA1/2-like_C"/>
</dbReference>
<dbReference type="InterPro" id="IPR023393">
    <property type="entry name" value="START-like_dom_sf"/>
</dbReference>
<dbReference type="RefSeq" id="WP_202813809.1">
    <property type="nucleotide sequence ID" value="NZ_LNXW01000013.1"/>
</dbReference>
<dbReference type="EMBL" id="LNXW01000013">
    <property type="protein sequence ID" value="KTC80386.1"/>
    <property type="molecule type" value="Genomic_DNA"/>
</dbReference>
<dbReference type="PATRIC" id="fig|28084.5.peg.2602"/>
<comment type="caution">
    <text evidence="3">The sequence shown here is derived from an EMBL/GenBank/DDBJ whole genome shotgun (WGS) entry which is preliminary data.</text>
</comment>
<dbReference type="Gene3D" id="3.30.530.20">
    <property type="match status" value="1"/>
</dbReference>
<evidence type="ECO:0000313" key="4">
    <source>
        <dbReference type="Proteomes" id="UP000054921"/>
    </source>
</evidence>
<dbReference type="STRING" id="28084.Lche_2406"/>
<accession>A0A0W0SAN3</accession>
<name>A0A0W0SAN3_9GAMM</name>
<evidence type="ECO:0000259" key="2">
    <source>
        <dbReference type="Pfam" id="PF08327"/>
    </source>
</evidence>
<gene>
    <name evidence="3" type="ORF">Lche_2406</name>
</gene>
<reference evidence="3 4" key="1">
    <citation type="submission" date="2015-11" db="EMBL/GenBank/DDBJ databases">
        <title>Genomic analysis of 38 Legionella species identifies large and diverse effector repertoires.</title>
        <authorList>
            <person name="Burstein D."/>
            <person name="Amaro F."/>
            <person name="Zusman T."/>
            <person name="Lifshitz Z."/>
            <person name="Cohen O."/>
            <person name="Gilbert J.A."/>
            <person name="Pupko T."/>
            <person name="Shuman H.A."/>
            <person name="Segal G."/>
        </authorList>
    </citation>
    <scope>NUCLEOTIDE SEQUENCE [LARGE SCALE GENOMIC DNA]</scope>
    <source>
        <strain evidence="3 4">ORW</strain>
    </source>
</reference>
<feature type="domain" description="Activator of Hsp90 ATPase homologue 1/2-like C-terminal" evidence="2">
    <location>
        <begin position="16"/>
        <end position="139"/>
    </location>
</feature>
<dbReference type="AlphaFoldDB" id="A0A0W0SAN3"/>
<dbReference type="CDD" id="cd08893">
    <property type="entry name" value="SRPBCC_CalC_Aha1-like_GntR-HTH"/>
    <property type="match status" value="1"/>
</dbReference>